<reference evidence="2 3" key="1">
    <citation type="submission" date="2018-06" db="EMBL/GenBank/DDBJ databases">
        <title>Three novel Pseudomonas species isolated from symptomatic oak.</title>
        <authorList>
            <person name="Bueno-Gonzalez V."/>
            <person name="Brady C."/>
        </authorList>
    </citation>
    <scope>NUCLEOTIDE SEQUENCE [LARGE SCALE GENOMIC DNA]</scope>
    <source>
        <strain evidence="2 3">P26B</strain>
    </source>
</reference>
<dbReference type="Proteomes" id="UP000291334">
    <property type="component" value="Unassembled WGS sequence"/>
</dbReference>
<sequence length="67" mass="7286">MEPEVFEELMMTLLVGGLVLFMAFIVWDLAKKSRAGRFGTLVLFLALGLGVLGFLIKTLVIASLEGV</sequence>
<evidence type="ECO:0000256" key="1">
    <source>
        <dbReference type="SAM" id="Phobius"/>
    </source>
</evidence>
<accession>A0ABY1ZB89</accession>
<feature type="transmembrane region" description="Helical" evidence="1">
    <location>
        <begin position="12"/>
        <end position="30"/>
    </location>
</feature>
<feature type="transmembrane region" description="Helical" evidence="1">
    <location>
        <begin position="42"/>
        <end position="64"/>
    </location>
</feature>
<keyword evidence="1" id="KW-0812">Transmembrane</keyword>
<protein>
    <submittedName>
        <fullName evidence="2">DUF2788 domain-containing protein</fullName>
    </submittedName>
</protein>
<dbReference type="EMBL" id="QJUM01000003">
    <property type="protein sequence ID" value="TBV08928.1"/>
    <property type="molecule type" value="Genomic_DNA"/>
</dbReference>
<keyword evidence="1" id="KW-1133">Transmembrane helix</keyword>
<keyword evidence="3" id="KW-1185">Reference proteome</keyword>
<dbReference type="InterPro" id="IPR021249">
    <property type="entry name" value="DUF2788"/>
</dbReference>
<proteinExistence type="predicted"/>
<dbReference type="RefSeq" id="WP_131176770.1">
    <property type="nucleotide sequence ID" value="NZ_QJUM01000003.1"/>
</dbReference>
<comment type="caution">
    <text evidence="2">The sequence shown here is derived from an EMBL/GenBank/DDBJ whole genome shotgun (WGS) entry which is preliminary data.</text>
</comment>
<gene>
    <name evidence="2" type="ORF">DNK34_03085</name>
</gene>
<evidence type="ECO:0000313" key="3">
    <source>
        <dbReference type="Proteomes" id="UP000291334"/>
    </source>
</evidence>
<dbReference type="Pfam" id="PF10981">
    <property type="entry name" value="DUF2788"/>
    <property type="match status" value="1"/>
</dbReference>
<organism evidence="2 3">
    <name type="scientific">Phytopseudomonas dryadis</name>
    <dbReference type="NCBI Taxonomy" id="2487520"/>
    <lineage>
        <taxon>Bacteria</taxon>
        <taxon>Pseudomonadati</taxon>
        <taxon>Pseudomonadota</taxon>
        <taxon>Gammaproteobacteria</taxon>
        <taxon>Pseudomonadales</taxon>
        <taxon>Pseudomonadaceae</taxon>
        <taxon>Phytopseudomonas</taxon>
    </lineage>
</organism>
<evidence type="ECO:0000313" key="2">
    <source>
        <dbReference type="EMBL" id="TBV08928.1"/>
    </source>
</evidence>
<keyword evidence="1" id="KW-0472">Membrane</keyword>
<name>A0ABY1ZB89_9GAMM</name>